<dbReference type="AlphaFoldDB" id="A0A078KSB0"/>
<dbReference type="InterPro" id="IPR038346">
    <property type="entry name" value="DrrA_PI4P-bd_sf"/>
</dbReference>
<dbReference type="Gene3D" id="1.20.1280.280">
    <property type="match status" value="1"/>
</dbReference>
<organism evidence="1 2">
    <name type="scientific">Legionella massiliensis</name>
    <dbReference type="NCBI Taxonomy" id="1034943"/>
    <lineage>
        <taxon>Bacteria</taxon>
        <taxon>Pseudomonadati</taxon>
        <taxon>Pseudomonadota</taxon>
        <taxon>Gammaproteobacteria</taxon>
        <taxon>Legionellales</taxon>
        <taxon>Legionellaceae</taxon>
        <taxon>Legionella</taxon>
    </lineage>
</organism>
<dbReference type="Proteomes" id="UP000044071">
    <property type="component" value="Unassembled WGS sequence"/>
</dbReference>
<accession>A0A078KSB0</accession>
<reference evidence="1 2" key="1">
    <citation type="submission" date="2014-06" db="EMBL/GenBank/DDBJ databases">
        <authorList>
            <person name="Urmite Genomes Urmite Genomes"/>
        </authorList>
    </citation>
    <scope>NUCLEOTIDE SEQUENCE [LARGE SCALE GENOMIC DNA]</scope>
</reference>
<name>A0A078KSB0_9GAMM</name>
<evidence type="ECO:0000313" key="2">
    <source>
        <dbReference type="Proteomes" id="UP000044071"/>
    </source>
</evidence>
<proteinExistence type="predicted"/>
<dbReference type="RefSeq" id="WP_043872493.1">
    <property type="nucleotide sequence ID" value="NZ_CCVW01000001.1"/>
</dbReference>
<dbReference type="eggNOG" id="ENOG503003T">
    <property type="taxonomic scope" value="Bacteria"/>
</dbReference>
<evidence type="ECO:0000313" key="1">
    <source>
        <dbReference type="EMBL" id="CDZ75857.1"/>
    </source>
</evidence>
<protein>
    <submittedName>
        <fullName evidence="1">Uncharacterized protein</fullName>
    </submittedName>
</protein>
<keyword evidence="2" id="KW-1185">Reference proteome</keyword>
<gene>
    <name evidence="1" type="ORF">BN59_00116</name>
</gene>
<dbReference type="EMBL" id="CCSB01000001">
    <property type="protein sequence ID" value="CDZ75857.1"/>
    <property type="molecule type" value="Genomic_DNA"/>
</dbReference>
<dbReference type="OrthoDB" id="5645725at2"/>
<sequence length="292" mass="32958">MAYHLNDVEDYAGRIADITSTNFTTPNHWKNQQEMVERFAAALKKKNSEANLANYAAALRNAASYLIWRRDTESVQVAPERQSFIDGHLEALKKAYRQNYPQGDIKAPSPILDPSDLQPQARRGFLGATKAALKDRRLHEQRKAGLGHAPELNAFIASAEYNALQVYLKTTLTEDSRSHSYFCGLIDLSEKRKATVLHQFLVDITSLKDMDEVKNFLTEFYSEKHKAISTDNRKTWGSSRFDILNTGQNMTTRFFSILGKQTTTINLIDSLAASIGFDPLLTEEVNQGNTYS</sequence>
<dbReference type="STRING" id="1034943.BN59_00116"/>